<dbReference type="Proteomes" id="UP000439903">
    <property type="component" value="Unassembled WGS sequence"/>
</dbReference>
<evidence type="ECO:0000313" key="2">
    <source>
        <dbReference type="Proteomes" id="UP000439903"/>
    </source>
</evidence>
<protein>
    <submittedName>
        <fullName evidence="1">Uncharacterized protein</fullName>
    </submittedName>
</protein>
<accession>A0A8H4AYY7</accession>
<name>A0A8H4AYY7_GIGMA</name>
<keyword evidence="2" id="KW-1185">Reference proteome</keyword>
<reference evidence="1 2" key="1">
    <citation type="journal article" date="2019" name="Environ. Microbiol.">
        <title>At the nexus of three kingdoms: the genome of the mycorrhizal fungus Gigaspora margarita provides insights into plant, endobacterial and fungal interactions.</title>
        <authorList>
            <person name="Venice F."/>
            <person name="Ghignone S."/>
            <person name="Salvioli di Fossalunga A."/>
            <person name="Amselem J."/>
            <person name="Novero M."/>
            <person name="Xianan X."/>
            <person name="Sedzielewska Toro K."/>
            <person name="Morin E."/>
            <person name="Lipzen A."/>
            <person name="Grigoriev I.V."/>
            <person name="Henrissat B."/>
            <person name="Martin F.M."/>
            <person name="Bonfante P."/>
        </authorList>
    </citation>
    <scope>NUCLEOTIDE SEQUENCE [LARGE SCALE GENOMIC DNA]</scope>
    <source>
        <strain evidence="1 2">BEG34</strain>
    </source>
</reference>
<proteinExistence type="predicted"/>
<dbReference type="OrthoDB" id="2434333at2759"/>
<comment type="caution">
    <text evidence="1">The sequence shown here is derived from an EMBL/GenBank/DDBJ whole genome shotgun (WGS) entry which is preliminary data.</text>
</comment>
<organism evidence="1 2">
    <name type="scientific">Gigaspora margarita</name>
    <dbReference type="NCBI Taxonomy" id="4874"/>
    <lineage>
        <taxon>Eukaryota</taxon>
        <taxon>Fungi</taxon>
        <taxon>Fungi incertae sedis</taxon>
        <taxon>Mucoromycota</taxon>
        <taxon>Glomeromycotina</taxon>
        <taxon>Glomeromycetes</taxon>
        <taxon>Diversisporales</taxon>
        <taxon>Gigasporaceae</taxon>
        <taxon>Gigaspora</taxon>
    </lineage>
</organism>
<dbReference type="AlphaFoldDB" id="A0A8H4AYY7"/>
<evidence type="ECO:0000313" key="1">
    <source>
        <dbReference type="EMBL" id="KAF0546046.1"/>
    </source>
</evidence>
<sequence>MVILFKEFVDIGKNLDTFDEPESKTSFFEKEENAVDYVYRHRLTMGISSIITDVIQQLAKNTKSLLDPRILESSLVKYVINLSKLHDISSKNLTEGNNIMIASYHIKRFNLAESDELDACIIEFLANDQFDWQSDEQSLIEREKDLRDAINNHNKWHNYLKEYKNVADDIFLGKQEDIKPNLMFDKGKAINENRSTNKKMMMKIVVLVMKVSVKIV</sequence>
<dbReference type="EMBL" id="WTPW01000115">
    <property type="protein sequence ID" value="KAF0546046.1"/>
    <property type="molecule type" value="Genomic_DNA"/>
</dbReference>
<gene>
    <name evidence="1" type="ORF">F8M41_001720</name>
</gene>